<name>A0A842HCZ4_9BACT</name>
<reference evidence="1 2" key="1">
    <citation type="submission" date="2020-07" db="EMBL/GenBank/DDBJ databases">
        <authorList>
            <person name="Feng X."/>
        </authorList>
    </citation>
    <scope>NUCLEOTIDE SEQUENCE [LARGE SCALE GENOMIC DNA]</scope>
    <source>
        <strain evidence="1 2">JCM31066</strain>
    </source>
</reference>
<comment type="caution">
    <text evidence="1">The sequence shown here is derived from an EMBL/GenBank/DDBJ whole genome shotgun (WGS) entry which is preliminary data.</text>
</comment>
<protein>
    <submittedName>
        <fullName evidence="1">Uncharacterized protein</fullName>
    </submittedName>
</protein>
<dbReference type="SUPFAM" id="SSF54637">
    <property type="entry name" value="Thioesterase/thiol ester dehydrase-isomerase"/>
    <property type="match status" value="1"/>
</dbReference>
<dbReference type="Gene3D" id="3.10.129.10">
    <property type="entry name" value="Hotdog Thioesterase"/>
    <property type="match status" value="1"/>
</dbReference>
<evidence type="ECO:0000313" key="2">
    <source>
        <dbReference type="Proteomes" id="UP000546464"/>
    </source>
</evidence>
<dbReference type="RefSeq" id="WP_185675369.1">
    <property type="nucleotide sequence ID" value="NZ_JACHVB010000021.1"/>
</dbReference>
<gene>
    <name evidence="1" type="ORF">H5P28_08960</name>
</gene>
<dbReference type="Pfam" id="PF22817">
    <property type="entry name" value="ApeP-like"/>
    <property type="match status" value="1"/>
</dbReference>
<sequence length="139" mass="14919">MPAEFPPIEDLIPHRGPMCLLRRIVALDGCEVTAEALLPPEAGVLSGAAGSQAWSVEIVAQAAAAFIGWHHRERGWRSGRLIKVVRWELSPEPLPGGEILTVYSKLGTWSEAGLFRFDGQLSAASGHRLAAGQLTILTS</sequence>
<dbReference type="InterPro" id="IPR029069">
    <property type="entry name" value="HotDog_dom_sf"/>
</dbReference>
<dbReference type="AlphaFoldDB" id="A0A842HCZ4"/>
<evidence type="ECO:0000313" key="1">
    <source>
        <dbReference type="EMBL" id="MBC2594385.1"/>
    </source>
</evidence>
<dbReference type="InterPro" id="IPR016776">
    <property type="entry name" value="ApeP-like_dehydratase"/>
</dbReference>
<accession>A0A842HCZ4</accession>
<dbReference type="Proteomes" id="UP000546464">
    <property type="component" value="Unassembled WGS sequence"/>
</dbReference>
<dbReference type="EMBL" id="JACHVB010000021">
    <property type="protein sequence ID" value="MBC2594385.1"/>
    <property type="molecule type" value="Genomic_DNA"/>
</dbReference>
<keyword evidence="2" id="KW-1185">Reference proteome</keyword>
<organism evidence="1 2">
    <name type="scientific">Ruficoccus amylovorans</name>
    <dbReference type="NCBI Taxonomy" id="1804625"/>
    <lineage>
        <taxon>Bacteria</taxon>
        <taxon>Pseudomonadati</taxon>
        <taxon>Verrucomicrobiota</taxon>
        <taxon>Opitutia</taxon>
        <taxon>Puniceicoccales</taxon>
        <taxon>Cerasicoccaceae</taxon>
        <taxon>Ruficoccus</taxon>
    </lineage>
</organism>
<proteinExistence type="predicted"/>